<keyword evidence="2" id="KW-0472">Membrane</keyword>
<sequence length="391" mass="41613">MSAESKTNKNTNTADNISDEQPGDCAKHKTEALKTDSECAATNPSEAESANNENASKKAEAENADSECAAAQVAVAEPINDTRHDTDTSINLKYDGMRQVAKGGALGAFIGLAVIVPGVSGSVAAIILGLYEKLLYAIGHIFSDFKRCILFLLPIAIGAAVGLIVGFFGVKLLLEVMMFAVVALFAGLMLGALPSVTDEIKHKKHTPLCIALVILGAAIPIALSLAAVFAGGKVSLEQPAAYEYIIYLLLGFAVAATQLIPGLSATALLMTTGHYVPLVQSVSIAYWQQNPEIFAVYACLIAGFVAGILCFAKLLELLLKKLRTEAMHLVTGLAVGSVITMFFNPEMYEVYRSWAAGERFGPDLLIGAVLFVVGFIAAFAFVKYRRKHGRY</sequence>
<comment type="caution">
    <text evidence="3">The sequence shown here is derived from an EMBL/GenBank/DDBJ whole genome shotgun (WGS) entry which is preliminary data.</text>
</comment>
<dbReference type="AlphaFoldDB" id="A0A9D1ML17"/>
<dbReference type="Pfam" id="PF04018">
    <property type="entry name" value="VCA0040-like"/>
    <property type="match status" value="1"/>
</dbReference>
<feature type="region of interest" description="Disordered" evidence="1">
    <location>
        <begin position="1"/>
        <end position="62"/>
    </location>
</feature>
<dbReference type="EMBL" id="DVNE01000046">
    <property type="protein sequence ID" value="HIU61979.1"/>
    <property type="molecule type" value="Genomic_DNA"/>
</dbReference>
<feature type="transmembrane region" description="Helical" evidence="2">
    <location>
        <begin position="364"/>
        <end position="382"/>
    </location>
</feature>
<feature type="transmembrane region" description="Helical" evidence="2">
    <location>
        <begin position="149"/>
        <end position="170"/>
    </location>
</feature>
<feature type="compositionally biased region" description="Low complexity" evidence="1">
    <location>
        <begin position="45"/>
        <end position="54"/>
    </location>
</feature>
<feature type="transmembrane region" description="Helical" evidence="2">
    <location>
        <begin position="208"/>
        <end position="229"/>
    </location>
</feature>
<reference evidence="3" key="1">
    <citation type="submission" date="2020-10" db="EMBL/GenBank/DDBJ databases">
        <authorList>
            <person name="Gilroy R."/>
        </authorList>
    </citation>
    <scope>NUCLEOTIDE SEQUENCE</scope>
    <source>
        <strain evidence="3">CHK195-12923</strain>
    </source>
</reference>
<evidence type="ECO:0000313" key="4">
    <source>
        <dbReference type="Proteomes" id="UP000824110"/>
    </source>
</evidence>
<dbReference type="PANTHER" id="PTHR37308:SF1">
    <property type="entry name" value="POLYPRENYL-PHOSPHATE TRANSPORTER"/>
    <property type="match status" value="1"/>
</dbReference>
<accession>A0A9D1ML17</accession>
<protein>
    <submittedName>
        <fullName evidence="3">DUF368 domain-containing protein</fullName>
    </submittedName>
</protein>
<keyword evidence="2" id="KW-1133">Transmembrane helix</keyword>
<organism evidence="3 4">
    <name type="scientific">Candidatus Coproplasma excrementigallinarum</name>
    <dbReference type="NCBI Taxonomy" id="2840747"/>
    <lineage>
        <taxon>Bacteria</taxon>
        <taxon>Bacillati</taxon>
        <taxon>Bacillota</taxon>
        <taxon>Clostridia</taxon>
        <taxon>Eubacteriales</taxon>
        <taxon>Candidatus Coproplasma</taxon>
    </lineage>
</organism>
<feature type="compositionally biased region" description="Basic and acidic residues" evidence="1">
    <location>
        <begin position="25"/>
        <end position="37"/>
    </location>
</feature>
<evidence type="ECO:0000256" key="1">
    <source>
        <dbReference type="SAM" id="MobiDB-lite"/>
    </source>
</evidence>
<feature type="transmembrane region" description="Helical" evidence="2">
    <location>
        <begin position="105"/>
        <end position="128"/>
    </location>
</feature>
<name>A0A9D1ML17_9FIRM</name>
<dbReference type="Proteomes" id="UP000824110">
    <property type="component" value="Unassembled WGS sequence"/>
</dbReference>
<evidence type="ECO:0000313" key="3">
    <source>
        <dbReference type="EMBL" id="HIU61979.1"/>
    </source>
</evidence>
<feature type="transmembrane region" description="Helical" evidence="2">
    <location>
        <begin position="176"/>
        <end position="196"/>
    </location>
</feature>
<feature type="compositionally biased region" description="Polar residues" evidence="1">
    <location>
        <begin position="1"/>
        <end position="16"/>
    </location>
</feature>
<reference evidence="3" key="2">
    <citation type="journal article" date="2021" name="PeerJ">
        <title>Extensive microbial diversity within the chicken gut microbiome revealed by metagenomics and culture.</title>
        <authorList>
            <person name="Gilroy R."/>
            <person name="Ravi A."/>
            <person name="Getino M."/>
            <person name="Pursley I."/>
            <person name="Horton D.L."/>
            <person name="Alikhan N.F."/>
            <person name="Baker D."/>
            <person name="Gharbi K."/>
            <person name="Hall N."/>
            <person name="Watson M."/>
            <person name="Adriaenssens E.M."/>
            <person name="Foster-Nyarko E."/>
            <person name="Jarju S."/>
            <person name="Secka A."/>
            <person name="Antonio M."/>
            <person name="Oren A."/>
            <person name="Chaudhuri R.R."/>
            <person name="La Ragione R."/>
            <person name="Hildebrand F."/>
            <person name="Pallen M.J."/>
        </authorList>
    </citation>
    <scope>NUCLEOTIDE SEQUENCE</scope>
    <source>
        <strain evidence="3">CHK195-12923</strain>
    </source>
</reference>
<dbReference type="PANTHER" id="PTHR37308">
    <property type="entry name" value="INTEGRAL MEMBRANE PROTEIN"/>
    <property type="match status" value="1"/>
</dbReference>
<feature type="transmembrane region" description="Helical" evidence="2">
    <location>
        <begin position="293"/>
        <end position="314"/>
    </location>
</feature>
<feature type="transmembrane region" description="Helical" evidence="2">
    <location>
        <begin position="241"/>
        <end position="260"/>
    </location>
</feature>
<keyword evidence="2" id="KW-0812">Transmembrane</keyword>
<gene>
    <name evidence="3" type="ORF">IAB69_04970</name>
</gene>
<proteinExistence type="predicted"/>
<feature type="transmembrane region" description="Helical" evidence="2">
    <location>
        <begin position="326"/>
        <end position="344"/>
    </location>
</feature>
<evidence type="ECO:0000256" key="2">
    <source>
        <dbReference type="SAM" id="Phobius"/>
    </source>
</evidence>
<dbReference type="InterPro" id="IPR007163">
    <property type="entry name" value="VCA0040-like"/>
</dbReference>